<dbReference type="Pfam" id="PF00653">
    <property type="entry name" value="BIR"/>
    <property type="match status" value="1"/>
</dbReference>
<accession>A0A443SFR7</accession>
<proteinExistence type="predicted"/>
<dbReference type="AlphaFoldDB" id="A0A443SFR7"/>
<gene>
    <name evidence="1" type="ORF">B4U80_00009</name>
</gene>
<dbReference type="PANTHER" id="PTHR10044">
    <property type="entry name" value="INHIBITOR OF APOPTOSIS"/>
    <property type="match status" value="1"/>
</dbReference>
<dbReference type="InterPro" id="IPR001370">
    <property type="entry name" value="BIR_rpt"/>
</dbReference>
<keyword evidence="2" id="KW-1185">Reference proteome</keyword>
<dbReference type="OrthoDB" id="5855668at2759"/>
<evidence type="ECO:0000313" key="1">
    <source>
        <dbReference type="EMBL" id="RWS26367.1"/>
    </source>
</evidence>
<comment type="caution">
    <text evidence="1">The sequence shown here is derived from an EMBL/GenBank/DDBJ whole genome shotgun (WGS) entry which is preliminary data.</text>
</comment>
<dbReference type="SMART" id="SM00238">
    <property type="entry name" value="BIR"/>
    <property type="match status" value="1"/>
</dbReference>
<organism evidence="1 2">
    <name type="scientific">Leptotrombidium deliense</name>
    <dbReference type="NCBI Taxonomy" id="299467"/>
    <lineage>
        <taxon>Eukaryota</taxon>
        <taxon>Metazoa</taxon>
        <taxon>Ecdysozoa</taxon>
        <taxon>Arthropoda</taxon>
        <taxon>Chelicerata</taxon>
        <taxon>Arachnida</taxon>
        <taxon>Acari</taxon>
        <taxon>Acariformes</taxon>
        <taxon>Trombidiformes</taxon>
        <taxon>Prostigmata</taxon>
        <taxon>Anystina</taxon>
        <taxon>Parasitengona</taxon>
        <taxon>Trombiculoidea</taxon>
        <taxon>Trombiculidae</taxon>
        <taxon>Leptotrombidium</taxon>
    </lineage>
</organism>
<evidence type="ECO:0000313" key="2">
    <source>
        <dbReference type="Proteomes" id="UP000288716"/>
    </source>
</evidence>
<dbReference type="VEuPathDB" id="VectorBase:LDEU005673"/>
<dbReference type="Gene3D" id="1.10.1170.10">
    <property type="entry name" value="Inhibitor Of Apoptosis Protein (2mihbC-IAP-1), Chain A"/>
    <property type="match status" value="1"/>
</dbReference>
<protein>
    <submittedName>
        <fullName evidence="1">Inhibitor of apoptosis-like protein</fullName>
    </submittedName>
</protein>
<dbReference type="CDD" id="cd00022">
    <property type="entry name" value="BIR"/>
    <property type="match status" value="1"/>
</dbReference>
<reference evidence="1 2" key="1">
    <citation type="journal article" date="2018" name="Gigascience">
        <title>Genomes of trombidid mites reveal novel predicted allergens and laterally-transferred genes associated with secondary metabolism.</title>
        <authorList>
            <person name="Dong X."/>
            <person name="Chaisiri K."/>
            <person name="Xia D."/>
            <person name="Armstrong S.D."/>
            <person name="Fang Y."/>
            <person name="Donnelly M.J."/>
            <person name="Kadowaki T."/>
            <person name="McGarry J.W."/>
            <person name="Darby A.C."/>
            <person name="Makepeace B.L."/>
        </authorList>
    </citation>
    <scope>NUCLEOTIDE SEQUENCE [LARGE SCALE GENOMIC DNA]</scope>
    <source>
        <strain evidence="1">UoL-UT</strain>
    </source>
</reference>
<dbReference type="EMBL" id="NCKV01002818">
    <property type="protein sequence ID" value="RWS26367.1"/>
    <property type="molecule type" value="Genomic_DNA"/>
</dbReference>
<dbReference type="Proteomes" id="UP000288716">
    <property type="component" value="Unassembled WGS sequence"/>
</dbReference>
<dbReference type="SUPFAM" id="SSF57924">
    <property type="entry name" value="Inhibitor of apoptosis (IAP) repeat"/>
    <property type="match status" value="1"/>
</dbReference>
<dbReference type="STRING" id="299467.A0A443SFR7"/>
<sequence length="154" mass="17750">MSLNRQKGFVKANEYKTIKLDPPSHAFQKKYRLGVEISKIWKFVDISDNDRKEMLSELIRPPSMNAKVLYKTSDVRRRTFVTWQEAYLRTEDMANAGLYYTGVGDAVRCFSCNGLLFDWQLDDDPAARHAQQYPLCEQTAAAAVPKINKTECVY</sequence>
<name>A0A443SFR7_9ACAR</name>
<dbReference type="PROSITE" id="PS50143">
    <property type="entry name" value="BIR_REPEAT_2"/>
    <property type="match status" value="1"/>
</dbReference>
<dbReference type="InterPro" id="IPR050784">
    <property type="entry name" value="IAP"/>
</dbReference>